<evidence type="ECO:0000259" key="5">
    <source>
        <dbReference type="Pfam" id="PF24883"/>
    </source>
</evidence>
<dbReference type="Pfam" id="PF24883">
    <property type="entry name" value="NPHP3_N"/>
    <property type="match status" value="1"/>
</dbReference>
<feature type="domain" description="Nephrocystin 3-like N-terminal" evidence="5">
    <location>
        <begin position="380"/>
        <end position="554"/>
    </location>
</feature>
<keyword evidence="2" id="KW-0175">Coiled coil</keyword>
<dbReference type="InterPro" id="IPR027417">
    <property type="entry name" value="P-loop_NTPase"/>
</dbReference>
<dbReference type="RefSeq" id="XP_045965332.1">
    <property type="nucleotide sequence ID" value="XM_046109432.1"/>
</dbReference>
<protein>
    <recommendedName>
        <fullName evidence="8">NWD NACHT-NTPase N-terminal domain-containing protein</fullName>
    </recommendedName>
</protein>
<organism evidence="6 7">
    <name type="scientific">Truncatella angustata</name>
    <dbReference type="NCBI Taxonomy" id="152316"/>
    <lineage>
        <taxon>Eukaryota</taxon>
        <taxon>Fungi</taxon>
        <taxon>Dikarya</taxon>
        <taxon>Ascomycota</taxon>
        <taxon>Pezizomycotina</taxon>
        <taxon>Sordariomycetes</taxon>
        <taxon>Xylariomycetidae</taxon>
        <taxon>Amphisphaeriales</taxon>
        <taxon>Sporocadaceae</taxon>
        <taxon>Truncatella</taxon>
    </lineage>
</organism>
<dbReference type="SMART" id="SM00248">
    <property type="entry name" value="ANK"/>
    <property type="match status" value="3"/>
</dbReference>
<dbReference type="AlphaFoldDB" id="A0A9P9A2X5"/>
<dbReference type="InterPro" id="IPR036770">
    <property type="entry name" value="Ankyrin_rpt-contain_sf"/>
</dbReference>
<reference evidence="6" key="1">
    <citation type="journal article" date="2021" name="Nat. Commun.">
        <title>Genetic determinants of endophytism in the Arabidopsis root mycobiome.</title>
        <authorList>
            <person name="Mesny F."/>
            <person name="Miyauchi S."/>
            <person name="Thiergart T."/>
            <person name="Pickel B."/>
            <person name="Atanasova L."/>
            <person name="Karlsson M."/>
            <person name="Huettel B."/>
            <person name="Barry K.W."/>
            <person name="Haridas S."/>
            <person name="Chen C."/>
            <person name="Bauer D."/>
            <person name="Andreopoulos W."/>
            <person name="Pangilinan J."/>
            <person name="LaButti K."/>
            <person name="Riley R."/>
            <person name="Lipzen A."/>
            <person name="Clum A."/>
            <person name="Drula E."/>
            <person name="Henrissat B."/>
            <person name="Kohler A."/>
            <person name="Grigoriev I.V."/>
            <person name="Martin F.M."/>
            <person name="Hacquard S."/>
        </authorList>
    </citation>
    <scope>NUCLEOTIDE SEQUENCE</scope>
    <source>
        <strain evidence="6">MPI-SDFR-AT-0073</strain>
    </source>
</reference>
<sequence>MSFFSSFESKIKRKLKQRKKEGRSRATRPDASSSGPREPQSLAPAQSRTVPSNAVVSSLRPSAESTPTEPNARLSQTSSPEREPQTENTASPDIWASAYGKFAVREPELARDYKTHLATFTDCDTISQSNTLHPDGARSIVEQLQKQREQKQWHVNFYGKDVRFRAQAEKLVKILGWCNGVVKDALSTQPYAALAWSGVSILLPLLATGTAMHEAMLLGFDATHRVQLYWKTFQDIFPQDLDVGGDRAVHYGLVELYSHIFEYQARVICHLSLAQLSRAWQKVAGDDDWEKRMAHVDMLSEYCKECTDIARREETQRTSDQQLHQLYQSRAALEQIYNVLEEERNQRRNDLEDQRERELLADLAADHESYKNSNPKKVPDTCAWFLENASFRSWRDNVESGLLWVSAGPGCGKSVLSRSLIDEWQLSTSAATSNICYFFFKDGDETREHSFNALSAILHQLFIKDLTGKFTSHALGRHKNYSKGLATNFSELWSILLDCACTTDAGEIVCVLDALDECQEDSRNDIIGKLQDLFSRTGVASRRTCRLKFFVTSRPYDTIERSVRDLLNSSCLRIDGEDHSAAISEDINRVIDFTIPKLIRDFSNYDLRRISERLKAMENRTYLWLRLTFYIIEQGSDYSRPSDVDTLLDDLPSEHAKAYEKILNRVKQSRFTSILLQLMLAATQPLSIDEANYALALAAENSKPTSSSAINLWPKESFKNIAKSYCGLLVDIHDSKLFFIHQTVRAFLLEVPKEAGDWKWGGRFKLPKCHNAMSLACTRYLSLPELEAPLQGNTAEQQSRPFFPYAAQHWPFHYREKDGNESLGDARSLVRLTVNGAQTWTKVHSSYFRAWDWSQWTDLALAAYFGLGSVVRTVIDEGNVDLDAYCGYFGTALQAACAAGFPVVVETLLRKGASVETTGGHYRTSIAAAVQNGHREVVQVLLEKRGDEVEITQDVVVAIAENEQSGKEIMALLLEKRGDEVKITQDVVVAIAKNEWNGKEIMALLLEKRGDEVKITQEVVVAIAENKQNGKEIMALLLEKRGDEVKITQEVVVAIAENKQNGKEIMALLLEKRGDEVKITQDVVVAIAENEQSGKEIMALLLEKRGDEVKITQEVVVAIAENKRNGKEIMALLLEKRGDEVKITQDVVVAIAENKQSGKEIMALLLEKRGDEVKITQDVVVAIAENWKSGKEIMALLLEKRGDEVKITQDVVVAIAKNWQSGKEIMALLLEKRGDEVKITQDVVVAIAKNNGMEKRLWPYFSKSEETRLRLRKR</sequence>
<evidence type="ECO:0000256" key="3">
    <source>
        <dbReference type="SAM" id="MobiDB-lite"/>
    </source>
</evidence>
<evidence type="ECO:0000256" key="2">
    <source>
        <dbReference type="SAM" id="Coils"/>
    </source>
</evidence>
<dbReference type="Gene3D" id="3.40.50.300">
    <property type="entry name" value="P-loop containing nucleotide triphosphate hydrolases"/>
    <property type="match status" value="1"/>
</dbReference>
<name>A0A9P9A2X5_9PEZI</name>
<evidence type="ECO:0000313" key="6">
    <source>
        <dbReference type="EMBL" id="KAH6661201.1"/>
    </source>
</evidence>
<dbReference type="PANTHER" id="PTHR10039">
    <property type="entry name" value="AMELOGENIN"/>
    <property type="match status" value="1"/>
</dbReference>
<dbReference type="Proteomes" id="UP000758603">
    <property type="component" value="Unassembled WGS sequence"/>
</dbReference>
<dbReference type="InterPro" id="IPR056884">
    <property type="entry name" value="NPHP3-like_N"/>
</dbReference>
<evidence type="ECO:0000256" key="1">
    <source>
        <dbReference type="ARBA" id="ARBA00022737"/>
    </source>
</evidence>
<accession>A0A9P9A2X5</accession>
<dbReference type="OrthoDB" id="163438at2759"/>
<dbReference type="InterPro" id="IPR055530">
    <property type="entry name" value="DUF7104"/>
</dbReference>
<keyword evidence="7" id="KW-1185">Reference proteome</keyword>
<dbReference type="SUPFAM" id="SSF48403">
    <property type="entry name" value="Ankyrin repeat"/>
    <property type="match status" value="1"/>
</dbReference>
<dbReference type="InterPro" id="IPR031359">
    <property type="entry name" value="NACHT_N"/>
</dbReference>
<gene>
    <name evidence="6" type="ORF">BKA67DRAFT_78399</name>
</gene>
<feature type="coiled-coil region" evidence="2">
    <location>
        <begin position="323"/>
        <end position="357"/>
    </location>
</feature>
<dbReference type="Gene3D" id="1.25.40.20">
    <property type="entry name" value="Ankyrin repeat-containing domain"/>
    <property type="match status" value="1"/>
</dbReference>
<evidence type="ECO:0008006" key="8">
    <source>
        <dbReference type="Google" id="ProtNLM"/>
    </source>
</evidence>
<dbReference type="GeneID" id="70138323"/>
<feature type="compositionally biased region" description="Polar residues" evidence="3">
    <location>
        <begin position="43"/>
        <end position="79"/>
    </location>
</feature>
<keyword evidence="1" id="KW-0677">Repeat</keyword>
<proteinExistence type="predicted"/>
<feature type="domain" description="NWD NACHT-NTPase N-terminal" evidence="4">
    <location>
        <begin position="94"/>
        <end position="297"/>
    </location>
</feature>
<comment type="caution">
    <text evidence="6">The sequence shown here is derived from an EMBL/GenBank/DDBJ whole genome shotgun (WGS) entry which is preliminary data.</text>
</comment>
<feature type="region of interest" description="Disordered" evidence="3">
    <location>
        <begin position="1"/>
        <end position="92"/>
    </location>
</feature>
<dbReference type="Gene3D" id="1.20.5.340">
    <property type="match status" value="5"/>
</dbReference>
<evidence type="ECO:0000313" key="7">
    <source>
        <dbReference type="Proteomes" id="UP000758603"/>
    </source>
</evidence>
<feature type="compositionally biased region" description="Basic residues" evidence="3">
    <location>
        <begin position="11"/>
        <end position="22"/>
    </location>
</feature>
<dbReference type="Pfam" id="PF17100">
    <property type="entry name" value="NACHT_N"/>
    <property type="match status" value="1"/>
</dbReference>
<dbReference type="PROSITE" id="PS50890">
    <property type="entry name" value="PUA"/>
    <property type="match status" value="3"/>
</dbReference>
<dbReference type="PANTHER" id="PTHR10039:SF14">
    <property type="entry name" value="NACHT DOMAIN-CONTAINING PROTEIN"/>
    <property type="match status" value="1"/>
</dbReference>
<dbReference type="EMBL" id="JAGPXC010000001">
    <property type="protein sequence ID" value="KAH6661201.1"/>
    <property type="molecule type" value="Genomic_DNA"/>
</dbReference>
<dbReference type="Pfam" id="PF23397">
    <property type="entry name" value="DUF7104"/>
    <property type="match status" value="10"/>
</dbReference>
<dbReference type="InterPro" id="IPR002110">
    <property type="entry name" value="Ankyrin_rpt"/>
</dbReference>
<evidence type="ECO:0000259" key="4">
    <source>
        <dbReference type="Pfam" id="PF17100"/>
    </source>
</evidence>